<keyword evidence="2" id="KW-1185">Reference proteome</keyword>
<gene>
    <name evidence="1" type="ORF">HMPREF9102_1909</name>
</gene>
<dbReference type="Pfam" id="PF00805">
    <property type="entry name" value="Pentapeptide"/>
    <property type="match status" value="2"/>
</dbReference>
<dbReference type="SUPFAM" id="SSF141571">
    <property type="entry name" value="Pentapeptide repeat-like"/>
    <property type="match status" value="1"/>
</dbReference>
<sequence length="209" mass="23900">MQTEFSRKVVLSVVKTYEDQEFNQVTQGATELSDLKFVDCQFNNCRFEDLTLTNVQFQECSFSHCTIANVTTTFSAGRNLQFEQCNLIGISWGELVIDKYSLVIDRLTNSLLKYNNFIGMELPNFSFTTNEILNSNFEDCNLQKAQFNGCELADTQFISDDLRRADFTAAHNYFVDLQTSRIEKASFSFPDVMGLLESLDIKIKADCKI</sequence>
<organism evidence="1 2">
    <name type="scientific">Limosilactobacillus oris F0423</name>
    <dbReference type="NCBI Taxonomy" id="944562"/>
    <lineage>
        <taxon>Bacteria</taxon>
        <taxon>Bacillati</taxon>
        <taxon>Bacillota</taxon>
        <taxon>Bacilli</taxon>
        <taxon>Lactobacillales</taxon>
        <taxon>Lactobacillaceae</taxon>
        <taxon>Limosilactobacillus</taxon>
    </lineage>
</organism>
<dbReference type="Proteomes" id="UP000006035">
    <property type="component" value="Unassembled WGS sequence"/>
</dbReference>
<name>A0ABP2L9D4_9LACO</name>
<reference evidence="1 2" key="1">
    <citation type="submission" date="2011-05" db="EMBL/GenBank/DDBJ databases">
        <authorList>
            <person name="Durkin A.S."/>
            <person name="Kim M."/>
            <person name="Radune D."/>
            <person name="Hostetler J."/>
            <person name="Torralba M."/>
            <person name="Gillis M."/>
            <person name="Methe B."/>
            <person name="Sutton G."/>
            <person name="Nelson K.E."/>
        </authorList>
    </citation>
    <scope>NUCLEOTIDE SEQUENCE [LARGE SCALE GENOMIC DNA]</scope>
    <source>
        <strain evidence="1 2">F0423</strain>
    </source>
</reference>
<evidence type="ECO:0008006" key="3">
    <source>
        <dbReference type="Google" id="ProtNLM"/>
    </source>
</evidence>
<dbReference type="RefSeq" id="WP_003715649.1">
    <property type="nucleotide sequence ID" value="NZ_AFTL01000015.1"/>
</dbReference>
<dbReference type="PANTHER" id="PTHR42999:SF1">
    <property type="entry name" value="PENTAPEPTIDE REPEAT-CONTAINING PROTEIN"/>
    <property type="match status" value="1"/>
</dbReference>
<dbReference type="PANTHER" id="PTHR42999">
    <property type="entry name" value="ANTIBIOTIC RESISTANCE PROTEIN MCBG"/>
    <property type="match status" value="1"/>
</dbReference>
<dbReference type="EMBL" id="AFTL01000015">
    <property type="protein sequence ID" value="EGS36797.1"/>
    <property type="molecule type" value="Genomic_DNA"/>
</dbReference>
<dbReference type="Gene3D" id="2.160.20.80">
    <property type="entry name" value="E3 ubiquitin-protein ligase SopA"/>
    <property type="match status" value="1"/>
</dbReference>
<accession>A0ABP2L9D4</accession>
<proteinExistence type="predicted"/>
<evidence type="ECO:0000313" key="1">
    <source>
        <dbReference type="EMBL" id="EGS36797.1"/>
    </source>
</evidence>
<dbReference type="InterPro" id="IPR052949">
    <property type="entry name" value="PA_immunity-related"/>
</dbReference>
<evidence type="ECO:0000313" key="2">
    <source>
        <dbReference type="Proteomes" id="UP000006035"/>
    </source>
</evidence>
<protein>
    <recommendedName>
        <fullName evidence="3">Pentapeptide repeat protein</fullName>
    </recommendedName>
</protein>
<dbReference type="InterPro" id="IPR001646">
    <property type="entry name" value="5peptide_repeat"/>
</dbReference>
<comment type="caution">
    <text evidence="1">The sequence shown here is derived from an EMBL/GenBank/DDBJ whole genome shotgun (WGS) entry which is preliminary data.</text>
</comment>